<dbReference type="Proteomes" id="UP000254640">
    <property type="component" value="Unassembled WGS sequence"/>
</dbReference>
<feature type="domain" description="Glycosyl hydrolase family 13 catalytic" evidence="1">
    <location>
        <begin position="2"/>
        <end position="224"/>
    </location>
</feature>
<dbReference type="GO" id="GO:0005975">
    <property type="term" value="P:carbohydrate metabolic process"/>
    <property type="evidence" value="ECO:0007669"/>
    <property type="project" value="InterPro"/>
</dbReference>
<dbReference type="AlphaFoldDB" id="A0A379AFD9"/>
<dbReference type="Pfam" id="PF00128">
    <property type="entry name" value="Alpha-amylase"/>
    <property type="match status" value="1"/>
</dbReference>
<dbReference type="STRING" id="549.BEE12_18700"/>
<dbReference type="EMBL" id="UGSO01000001">
    <property type="protein sequence ID" value="SUB16272.1"/>
    <property type="molecule type" value="Genomic_DNA"/>
</dbReference>
<dbReference type="SUPFAM" id="SSF51445">
    <property type="entry name" value="(Trans)glycosidases"/>
    <property type="match status" value="1"/>
</dbReference>
<proteinExistence type="predicted"/>
<dbReference type="SUPFAM" id="SSF51011">
    <property type="entry name" value="Glycosyl hydrolase domain"/>
    <property type="match status" value="1"/>
</dbReference>
<evidence type="ECO:0000259" key="1">
    <source>
        <dbReference type="SMART" id="SM00642"/>
    </source>
</evidence>
<name>A0A379AFD9_ENTAG</name>
<dbReference type="InterPro" id="IPR013780">
    <property type="entry name" value="Glyco_hydro_b"/>
</dbReference>
<accession>A0A379AFD9</accession>
<dbReference type="PANTHER" id="PTHR43447">
    <property type="entry name" value="ALPHA-AMYLASE"/>
    <property type="match status" value="1"/>
</dbReference>
<protein>
    <submittedName>
        <fullName evidence="2">Alpha-amylase</fullName>
        <ecNumber evidence="2">3.2.1.1</ecNumber>
    </submittedName>
</protein>
<dbReference type="Gene3D" id="3.20.20.80">
    <property type="entry name" value="Glycosidases"/>
    <property type="match status" value="1"/>
</dbReference>
<dbReference type="InterPro" id="IPR006047">
    <property type="entry name" value="GH13_cat_dom"/>
</dbReference>
<keyword evidence="2" id="KW-0378">Hydrolase</keyword>
<reference evidence="2 3" key="1">
    <citation type="submission" date="2018-06" db="EMBL/GenBank/DDBJ databases">
        <authorList>
            <consortium name="Pathogen Informatics"/>
            <person name="Doyle S."/>
        </authorList>
    </citation>
    <scope>NUCLEOTIDE SEQUENCE [LARGE SCALE GENOMIC DNA]</scope>
    <source>
        <strain evidence="2 3">NCTC9381</strain>
    </source>
</reference>
<dbReference type="SMART" id="SM00642">
    <property type="entry name" value="Aamy"/>
    <property type="match status" value="1"/>
</dbReference>
<dbReference type="NCBIfam" id="NF006968">
    <property type="entry name" value="PRK09441.1-1"/>
    <property type="match status" value="1"/>
</dbReference>
<dbReference type="EC" id="3.2.1.1" evidence="2"/>
<dbReference type="InterPro" id="IPR017853">
    <property type="entry name" value="GH"/>
</dbReference>
<dbReference type="Gene3D" id="2.60.40.1180">
    <property type="entry name" value="Golgi alpha-mannosidase II"/>
    <property type="match status" value="1"/>
</dbReference>
<dbReference type="GO" id="GO:0004556">
    <property type="term" value="F:alpha-amylase activity"/>
    <property type="evidence" value="ECO:0007669"/>
    <property type="project" value="UniProtKB-EC"/>
</dbReference>
<evidence type="ECO:0000313" key="3">
    <source>
        <dbReference type="Proteomes" id="UP000254640"/>
    </source>
</evidence>
<sequence>MTTPPEGWNDQVDNELGNFDYLMGANIDFRNNAVREELKYWARWVMEQVPCTGFRLDAVKHIPAWFYKEWIDHIQEVAEEPMFIVAEYWSFETEKLQEYVHQVEGKTMLFDAPLHMNFHQASTAGSAYDMSQIFANSLVVADPWHAVTIVANHDTQPLQSLEAPVEAWFKPLAYALILLREQGVPTIFYPDLFGATYEDEGGDGEKHKIEMPVIPELEGLIRARQQYGWGVQTDYFDHPNCVAFSRSGTETQPGCVVIMSNGDAGEKSVPMGEGFAGKVWRDHLGNREETITADEHGTAVFVCNGGSVSVWVVAE</sequence>
<keyword evidence="2" id="KW-0326">Glycosidase</keyword>
<organism evidence="2 3">
    <name type="scientific">Enterobacter agglomerans</name>
    <name type="common">Erwinia herbicola</name>
    <name type="synonym">Pantoea agglomerans</name>
    <dbReference type="NCBI Taxonomy" id="549"/>
    <lineage>
        <taxon>Bacteria</taxon>
        <taxon>Pseudomonadati</taxon>
        <taxon>Pseudomonadota</taxon>
        <taxon>Gammaproteobacteria</taxon>
        <taxon>Enterobacterales</taxon>
        <taxon>Erwiniaceae</taxon>
        <taxon>Pantoea</taxon>
        <taxon>Pantoea agglomerans group</taxon>
    </lineage>
</organism>
<gene>
    <name evidence="2" type="primary">amyS_1</name>
    <name evidence="2" type="ORF">NCTC9381_02175</name>
</gene>
<evidence type="ECO:0000313" key="2">
    <source>
        <dbReference type="EMBL" id="SUB16272.1"/>
    </source>
</evidence>
<keyword evidence="3" id="KW-1185">Reference proteome</keyword>